<dbReference type="EMBL" id="CP079105">
    <property type="protein sequence ID" value="QXQ14094.1"/>
    <property type="molecule type" value="Genomic_DNA"/>
</dbReference>
<evidence type="ECO:0000256" key="1">
    <source>
        <dbReference type="SAM" id="MobiDB-lite"/>
    </source>
</evidence>
<dbReference type="GO" id="GO:0032259">
    <property type="term" value="P:methylation"/>
    <property type="evidence" value="ECO:0007669"/>
    <property type="project" value="UniProtKB-KW"/>
</dbReference>
<dbReference type="Proteomes" id="UP000887023">
    <property type="component" value="Chromosome"/>
</dbReference>
<name>A0ABX8S8A5_9ACTN</name>
<evidence type="ECO:0000313" key="2">
    <source>
        <dbReference type="EMBL" id="QXQ14094.1"/>
    </source>
</evidence>
<dbReference type="GO" id="GO:0008168">
    <property type="term" value="F:methyltransferase activity"/>
    <property type="evidence" value="ECO:0007669"/>
    <property type="project" value="UniProtKB-KW"/>
</dbReference>
<keyword evidence="3" id="KW-1185">Reference proteome</keyword>
<dbReference type="Pfam" id="PF04672">
    <property type="entry name" value="Methyltransf_19"/>
    <property type="match status" value="1"/>
</dbReference>
<keyword evidence="2" id="KW-0808">Transferase</keyword>
<dbReference type="SUPFAM" id="SSF53335">
    <property type="entry name" value="S-adenosyl-L-methionine-dependent methyltransferases"/>
    <property type="match status" value="1"/>
</dbReference>
<evidence type="ECO:0000313" key="3">
    <source>
        <dbReference type="Proteomes" id="UP000887023"/>
    </source>
</evidence>
<feature type="region of interest" description="Disordered" evidence="1">
    <location>
        <begin position="1"/>
        <end position="20"/>
    </location>
</feature>
<dbReference type="CDD" id="cd02440">
    <property type="entry name" value="AdoMet_MTases"/>
    <property type="match status" value="1"/>
</dbReference>
<sequence>MTDALSNPDESADDNPCPAAFDVPEQPAWAPEDIDPRIPSVARVYDYVVGGVHNFAVDRDIADRAASMWPEVPLILRENRAVLRRFVRFLAGEGIRQFLDIGSGIPTAGNVHEVLAVPAPDAKVVYVDIDPVAVMHSQAILDGNPNALAVHGDFTEIDAVLSDPAVNRMIDFTQPVAVLLAALLHFILDDADPAGSLARIRARMAPGSYLALTHFSDEGPPDKVAQFVDMSRETPNPLTLRSKQQIAAFLDGLQAVTPGLVYLPLWRPDSPDDVDENPERFSSFAGIGYRGR</sequence>
<protein>
    <submittedName>
        <fullName evidence="2">SAM-dependent methyltransferase</fullName>
    </submittedName>
</protein>
<dbReference type="InterPro" id="IPR006764">
    <property type="entry name" value="SAM_dep_MeTrfase_SAV2177_type"/>
</dbReference>
<dbReference type="PIRSF" id="PIRSF017393">
    <property type="entry name" value="MTase_SAV2177"/>
    <property type="match status" value="1"/>
</dbReference>
<dbReference type="Gene3D" id="3.40.50.150">
    <property type="entry name" value="Vaccinia Virus protein VP39"/>
    <property type="match status" value="1"/>
</dbReference>
<proteinExistence type="predicted"/>
<dbReference type="InterPro" id="IPR029063">
    <property type="entry name" value="SAM-dependent_MTases_sf"/>
</dbReference>
<accession>A0ABX8S8A5</accession>
<dbReference type="RefSeq" id="WP_083529786.1">
    <property type="nucleotide sequence ID" value="NZ_CBCRUZ010000010.1"/>
</dbReference>
<organism evidence="2 3">
    <name type="scientific">Skermania pinensis</name>
    <dbReference type="NCBI Taxonomy" id="39122"/>
    <lineage>
        <taxon>Bacteria</taxon>
        <taxon>Bacillati</taxon>
        <taxon>Actinomycetota</taxon>
        <taxon>Actinomycetes</taxon>
        <taxon>Mycobacteriales</taxon>
        <taxon>Gordoniaceae</taxon>
        <taxon>Skermania</taxon>
    </lineage>
</organism>
<gene>
    <name evidence="2" type="ORF">KV203_01130</name>
</gene>
<reference evidence="2" key="1">
    <citation type="submission" date="2021-07" db="EMBL/GenBank/DDBJ databases">
        <title>Candidatus Kaistella beijingensis sp. nov. isolated from a municipal wastewater treatment plant is involved in sludge foaming.</title>
        <authorList>
            <person name="Song Y."/>
            <person name="Liu S.-J."/>
        </authorList>
    </citation>
    <scope>NUCLEOTIDE SEQUENCE</scope>
    <source>
        <strain evidence="2">DSM 43998</strain>
    </source>
</reference>
<keyword evidence="2" id="KW-0489">Methyltransferase</keyword>